<dbReference type="PROSITE" id="PS00171">
    <property type="entry name" value="TIM_1"/>
    <property type="match status" value="1"/>
</dbReference>
<keyword evidence="3" id="KW-0312">Gluconeogenesis</keyword>
<dbReference type="EMBL" id="AZJI01000004">
    <property type="protein sequence ID" value="ETD24036.1"/>
    <property type="molecule type" value="Genomic_DNA"/>
</dbReference>
<protein>
    <recommendedName>
        <fullName evidence="3">Triosephosphate isomerase</fullName>
        <ecNumber evidence="3">5.3.1.1</ecNumber>
    </recommendedName>
</protein>
<evidence type="ECO:0000256" key="1">
    <source>
        <dbReference type="ARBA" id="ARBA00007422"/>
    </source>
</evidence>
<dbReference type="GO" id="GO:0019563">
    <property type="term" value="P:glycerol catabolic process"/>
    <property type="evidence" value="ECO:0007669"/>
    <property type="project" value="TreeGrafter"/>
</dbReference>
<dbReference type="PATRIC" id="fig|1357400.3.peg.1078"/>
<dbReference type="SUPFAM" id="SSF51351">
    <property type="entry name" value="Triosephosphate isomerase (TIM)"/>
    <property type="match status" value="1"/>
</dbReference>
<dbReference type="NCBIfam" id="TIGR00419">
    <property type="entry name" value="tim"/>
    <property type="match status" value="1"/>
</dbReference>
<comment type="catalytic activity">
    <reaction evidence="3">
        <text>D-glyceraldehyde 3-phosphate = dihydroxyacetone phosphate</text>
        <dbReference type="Rhea" id="RHEA:18585"/>
        <dbReference type="ChEBI" id="CHEBI:57642"/>
        <dbReference type="ChEBI" id="CHEBI:59776"/>
        <dbReference type="EC" id="5.3.1.1"/>
    </reaction>
</comment>
<dbReference type="GO" id="GO:0046166">
    <property type="term" value="P:glyceraldehyde-3-phosphate biosynthetic process"/>
    <property type="evidence" value="ECO:0007669"/>
    <property type="project" value="TreeGrafter"/>
</dbReference>
<dbReference type="Gene3D" id="3.20.20.70">
    <property type="entry name" value="Aldolase class I"/>
    <property type="match status" value="1"/>
</dbReference>
<evidence type="ECO:0000256" key="3">
    <source>
        <dbReference type="RuleBase" id="RU363013"/>
    </source>
</evidence>
<comment type="caution">
    <text evidence="4">The sequence shown here is derived from an EMBL/GenBank/DDBJ whole genome shotgun (WGS) entry which is preliminary data.</text>
</comment>
<dbReference type="Proteomes" id="UP000018731">
    <property type="component" value="Unassembled WGS sequence"/>
</dbReference>
<comment type="subunit">
    <text evidence="3">Homodimer.</text>
</comment>
<keyword evidence="5" id="KW-1185">Reference proteome</keyword>
<dbReference type="RefSeq" id="WP_023927507.1">
    <property type="nucleotide sequence ID" value="NZ_KI669454.1"/>
</dbReference>
<dbReference type="NCBIfam" id="NF000728">
    <property type="entry name" value="PRK00042.3-2"/>
    <property type="match status" value="1"/>
</dbReference>
<dbReference type="InterPro" id="IPR020861">
    <property type="entry name" value="Triosephosphate_isomerase_AS"/>
</dbReference>
<dbReference type="PANTHER" id="PTHR21139">
    <property type="entry name" value="TRIOSEPHOSPHATE ISOMERASE"/>
    <property type="match status" value="1"/>
</dbReference>
<dbReference type="Pfam" id="PF00121">
    <property type="entry name" value="TIM"/>
    <property type="match status" value="1"/>
</dbReference>
<dbReference type="InterPro" id="IPR000652">
    <property type="entry name" value="Triosephosphate_isomerase"/>
</dbReference>
<evidence type="ECO:0000313" key="4">
    <source>
        <dbReference type="EMBL" id="ETD24036.1"/>
    </source>
</evidence>
<keyword evidence="3" id="KW-0324">Glycolysis</keyword>
<evidence type="ECO:0000313" key="5">
    <source>
        <dbReference type="Proteomes" id="UP000018731"/>
    </source>
</evidence>
<comment type="subcellular location">
    <subcellularLocation>
        <location evidence="3">Cytoplasm</location>
    </subcellularLocation>
</comment>
<reference evidence="4 5" key="1">
    <citation type="journal article" date="2014" name="Genome Announc.">
        <title>Draft genome sequences of six enterohepatic helicobacter species isolated from humans and one from rhesus macaques.</title>
        <authorList>
            <person name="Shen Z."/>
            <person name="Sheh A."/>
            <person name="Young S.K."/>
            <person name="Abouelliel A."/>
            <person name="Ward D.V."/>
            <person name="Earl A.M."/>
            <person name="Fox J.G."/>
        </authorList>
    </citation>
    <scope>NUCLEOTIDE SEQUENCE [LARGE SCALE GENOMIC DNA]</scope>
    <source>
        <strain evidence="4 5">MIT 99-5501</strain>
    </source>
</reference>
<keyword evidence="3" id="KW-0963">Cytoplasm</keyword>
<dbReference type="UniPathway" id="UPA00138"/>
<dbReference type="AlphaFoldDB" id="V8CBE7"/>
<dbReference type="HOGENOM" id="CLU_024251_2_3_7"/>
<keyword evidence="2 3" id="KW-0413">Isomerase</keyword>
<organism evidence="4 5">
    <name type="scientific">Helicobacter macacae MIT 99-5501</name>
    <dbReference type="NCBI Taxonomy" id="1357400"/>
    <lineage>
        <taxon>Bacteria</taxon>
        <taxon>Pseudomonadati</taxon>
        <taxon>Campylobacterota</taxon>
        <taxon>Epsilonproteobacteria</taxon>
        <taxon>Campylobacterales</taxon>
        <taxon>Helicobacteraceae</taxon>
        <taxon>Helicobacter</taxon>
    </lineage>
</organism>
<sequence>MKFMANFKCNHTPSSTYHYLREFERFDFGKSSEGNAKFWEQNEVVVFPPFVALQSAIDSAKNVKIGTQNAYPAQSGAYSGEIGEQMLESIGIKTVLIGHSERRNILGESQEFCAKKVRYFLDKGYEVVYCVGENLATRQAGKQALEAFLRSQFIGLDSVIDSSEFTGKFCVAYEPIWAIGTGVSAGESDIEGVHRFLRSITSAPLLYGGSVNASNASQIAQINNVDGVLIGSAALTPSGLRDIINACI</sequence>
<comment type="pathway">
    <text evidence="3">Carbohydrate biosynthesis; gluconeogenesis.</text>
</comment>
<comment type="similarity">
    <text evidence="1 3">Belongs to the triosephosphate isomerase family.</text>
</comment>
<proteinExistence type="inferred from homology"/>
<dbReference type="eggNOG" id="COG0149">
    <property type="taxonomic scope" value="Bacteria"/>
</dbReference>
<evidence type="ECO:0000256" key="2">
    <source>
        <dbReference type="ARBA" id="ARBA00023235"/>
    </source>
</evidence>
<dbReference type="UniPathway" id="UPA00109">
    <property type="reaction ID" value="UER00189"/>
</dbReference>
<comment type="pathway">
    <text evidence="3">Carbohydrate degradation; glycolysis; D-glyceraldehyde 3-phosphate from glycerone phosphate: step 1/1.</text>
</comment>
<dbReference type="STRING" id="1357400.HMPREF2086_00783"/>
<dbReference type="GO" id="GO:0005829">
    <property type="term" value="C:cytosol"/>
    <property type="evidence" value="ECO:0007669"/>
    <property type="project" value="TreeGrafter"/>
</dbReference>
<accession>V8CBE7</accession>
<dbReference type="GO" id="GO:0006094">
    <property type="term" value="P:gluconeogenesis"/>
    <property type="evidence" value="ECO:0007669"/>
    <property type="project" value="UniProtKB-UniPathway"/>
</dbReference>
<dbReference type="InterPro" id="IPR013785">
    <property type="entry name" value="Aldolase_TIM"/>
</dbReference>
<name>V8CBE7_9HELI</name>
<dbReference type="OrthoDB" id="9809429at2"/>
<dbReference type="GO" id="GO:0006096">
    <property type="term" value="P:glycolytic process"/>
    <property type="evidence" value="ECO:0007669"/>
    <property type="project" value="UniProtKB-UniRule"/>
</dbReference>
<dbReference type="GO" id="GO:0004807">
    <property type="term" value="F:triose-phosphate isomerase activity"/>
    <property type="evidence" value="ECO:0007669"/>
    <property type="project" value="UniProtKB-UniRule"/>
</dbReference>
<dbReference type="PROSITE" id="PS51440">
    <property type="entry name" value="TIM_2"/>
    <property type="match status" value="1"/>
</dbReference>
<dbReference type="CDD" id="cd00311">
    <property type="entry name" value="TIM"/>
    <property type="match status" value="1"/>
</dbReference>
<dbReference type="PANTHER" id="PTHR21139:SF42">
    <property type="entry name" value="TRIOSEPHOSPHATE ISOMERASE"/>
    <property type="match status" value="1"/>
</dbReference>
<dbReference type="EC" id="5.3.1.1" evidence="3"/>
<gene>
    <name evidence="4" type="ORF">HMPREF2086_00783</name>
</gene>
<dbReference type="InterPro" id="IPR035990">
    <property type="entry name" value="TIM_sf"/>
</dbReference>